<dbReference type="EMBL" id="CP014327">
    <property type="protein sequence ID" value="AML52010.1"/>
    <property type="molecule type" value="Genomic_DNA"/>
</dbReference>
<accession>A0A126V143</accession>
<organism evidence="3 4">
    <name type="scientific">Falsihalocynthiibacter arcticus</name>
    <dbReference type="NCBI Taxonomy" id="1579316"/>
    <lineage>
        <taxon>Bacteria</taxon>
        <taxon>Pseudomonadati</taxon>
        <taxon>Pseudomonadota</taxon>
        <taxon>Alphaproteobacteria</taxon>
        <taxon>Rhodobacterales</taxon>
        <taxon>Roseobacteraceae</taxon>
        <taxon>Falsihalocynthiibacter</taxon>
    </lineage>
</organism>
<dbReference type="RefSeq" id="WP_039003923.1">
    <property type="nucleotide sequence ID" value="NZ_CP014327.1"/>
</dbReference>
<evidence type="ECO:0000259" key="1">
    <source>
        <dbReference type="Pfam" id="PF14563"/>
    </source>
</evidence>
<dbReference type="Pfam" id="PF16917">
    <property type="entry name" value="BPL_LplA_LipB_2"/>
    <property type="match status" value="1"/>
</dbReference>
<name>A0A126V143_9RHOB</name>
<dbReference type="AlphaFoldDB" id="A0A126V143"/>
<dbReference type="InterPro" id="IPR004143">
    <property type="entry name" value="BPL_LPL_catalytic"/>
</dbReference>
<reference evidence="3 4" key="1">
    <citation type="submission" date="2016-02" db="EMBL/GenBank/DDBJ databases">
        <title>Complete genome sequence of Halocynthiibacter arcticus PAMC 20958t from arctic marine sediment.</title>
        <authorList>
            <person name="Lee Y.M."/>
            <person name="Baek K."/>
            <person name="Lee H.K."/>
            <person name="Shin S.C."/>
        </authorList>
    </citation>
    <scope>NUCLEOTIDE SEQUENCE [LARGE SCALE GENOMIC DNA]</scope>
    <source>
        <strain evidence="3">PAMC 20958</strain>
    </source>
</reference>
<dbReference type="InterPro" id="IPR028044">
    <property type="entry name" value="DUF4444"/>
</dbReference>
<sequence>MTPPVFPPLFSGLDAKGTSPFVLACAEASNVCDAGLVTYDLAYDRLRAAIVFAPEVPLRDAACMLPLCGVGFQNALGALAPPEVGVHLGWGGEIYLNGGLCGRLSIAASSRDPDALPDWLVIGITLDLWPPSDDTGLTPDATALYAEGCGEVDAVTLLEAWVRHTLVEINTWADDGPARLHRNWLGLAQGLDTDMTISGHRGTYIGIDENLGLLLKTEGETRLFPLTDLLTEPA</sequence>
<evidence type="ECO:0000313" key="3">
    <source>
        <dbReference type="EMBL" id="AML52010.1"/>
    </source>
</evidence>
<gene>
    <name evidence="3" type="ORF">RC74_12670</name>
</gene>
<dbReference type="Gene3D" id="3.30.930.10">
    <property type="entry name" value="Bira Bifunctional Protein, Domain 2"/>
    <property type="match status" value="1"/>
</dbReference>
<keyword evidence="4" id="KW-1185">Reference proteome</keyword>
<dbReference type="InterPro" id="IPR045864">
    <property type="entry name" value="aa-tRNA-synth_II/BPL/LPL"/>
</dbReference>
<dbReference type="KEGG" id="hat:RC74_12670"/>
<dbReference type="OrthoDB" id="7657788at2"/>
<dbReference type="STRING" id="1579316.RC74_12670"/>
<dbReference type="Gene3D" id="2.30.30.100">
    <property type="match status" value="1"/>
</dbReference>
<dbReference type="SUPFAM" id="SSF55681">
    <property type="entry name" value="Class II aaRS and biotin synthetases"/>
    <property type="match status" value="1"/>
</dbReference>
<proteinExistence type="predicted"/>
<protein>
    <recommendedName>
        <fullName evidence="5">BPL/LPL catalytic domain-containing protein</fullName>
    </recommendedName>
</protein>
<feature type="domain" description="BPL/LPL catalytic" evidence="2">
    <location>
        <begin position="6"/>
        <end position="185"/>
    </location>
</feature>
<evidence type="ECO:0008006" key="5">
    <source>
        <dbReference type="Google" id="ProtNLM"/>
    </source>
</evidence>
<dbReference type="Pfam" id="PF14563">
    <property type="entry name" value="DUF4444"/>
    <property type="match status" value="1"/>
</dbReference>
<evidence type="ECO:0000259" key="2">
    <source>
        <dbReference type="Pfam" id="PF16917"/>
    </source>
</evidence>
<feature type="domain" description="DUF4444" evidence="1">
    <location>
        <begin position="196"/>
        <end position="232"/>
    </location>
</feature>
<dbReference type="Proteomes" id="UP000070371">
    <property type="component" value="Chromosome"/>
</dbReference>
<evidence type="ECO:0000313" key="4">
    <source>
        <dbReference type="Proteomes" id="UP000070371"/>
    </source>
</evidence>